<dbReference type="EMBL" id="KV427618">
    <property type="protein sequence ID" value="KZT07606.1"/>
    <property type="molecule type" value="Genomic_DNA"/>
</dbReference>
<dbReference type="InParanoid" id="A0A165ERD7"/>
<dbReference type="STRING" id="1314785.A0A165ERD7"/>
<gene>
    <name evidence="1" type="ORF">LAESUDRAFT_650910</name>
</gene>
<protein>
    <recommendedName>
        <fullName evidence="3">Arrestin-like N-terminal domain-containing protein</fullName>
    </recommendedName>
</protein>
<dbReference type="AlphaFoldDB" id="A0A165ERD7"/>
<dbReference type="InterPro" id="IPR014752">
    <property type="entry name" value="Arrestin-like_C"/>
</dbReference>
<dbReference type="InterPro" id="IPR014756">
    <property type="entry name" value="Ig_E-set"/>
</dbReference>
<proteinExistence type="predicted"/>
<dbReference type="GeneID" id="63821298"/>
<reference evidence="1 2" key="1">
    <citation type="journal article" date="2016" name="Mol. Biol. Evol.">
        <title>Comparative Genomics of Early-Diverging Mushroom-Forming Fungi Provides Insights into the Origins of Lignocellulose Decay Capabilities.</title>
        <authorList>
            <person name="Nagy L.G."/>
            <person name="Riley R."/>
            <person name="Tritt A."/>
            <person name="Adam C."/>
            <person name="Daum C."/>
            <person name="Floudas D."/>
            <person name="Sun H."/>
            <person name="Yadav J.S."/>
            <person name="Pangilinan J."/>
            <person name="Larsson K.H."/>
            <person name="Matsuura K."/>
            <person name="Barry K."/>
            <person name="Labutti K."/>
            <person name="Kuo R."/>
            <person name="Ohm R.A."/>
            <person name="Bhattacharya S.S."/>
            <person name="Shirouzu T."/>
            <person name="Yoshinaga Y."/>
            <person name="Martin F.M."/>
            <person name="Grigoriev I.V."/>
            <person name="Hibbett D.S."/>
        </authorList>
    </citation>
    <scope>NUCLEOTIDE SEQUENCE [LARGE SCALE GENOMIC DNA]</scope>
    <source>
        <strain evidence="1 2">93-53</strain>
    </source>
</reference>
<evidence type="ECO:0008006" key="3">
    <source>
        <dbReference type="Google" id="ProtNLM"/>
    </source>
</evidence>
<organism evidence="1 2">
    <name type="scientific">Laetiporus sulphureus 93-53</name>
    <dbReference type="NCBI Taxonomy" id="1314785"/>
    <lineage>
        <taxon>Eukaryota</taxon>
        <taxon>Fungi</taxon>
        <taxon>Dikarya</taxon>
        <taxon>Basidiomycota</taxon>
        <taxon>Agaricomycotina</taxon>
        <taxon>Agaricomycetes</taxon>
        <taxon>Polyporales</taxon>
        <taxon>Laetiporus</taxon>
    </lineage>
</organism>
<evidence type="ECO:0000313" key="1">
    <source>
        <dbReference type="EMBL" id="KZT07606.1"/>
    </source>
</evidence>
<dbReference type="Proteomes" id="UP000076871">
    <property type="component" value="Unassembled WGS sequence"/>
</dbReference>
<dbReference type="RefSeq" id="XP_040765346.1">
    <property type="nucleotide sequence ID" value="XM_040904268.1"/>
</dbReference>
<sequence>MLDSSPKADEGEREQVNALPAYSPDANTPEWALYPLHNHSYFLSDSKQGQRWLTLDVRSRAKSAGDPPTFFQNGVISGTVSVHLEKEESFRSIEVQVTGRMTIFAHRTFNFLTMSRTLWPPSPSSPSGSLKGDHRWPFSFELPRGITTLMYAQVGEAVEENLLPPSVSDQKTGVFVEYQITVQVSRGKIRRGSSLVVPIMYTPMTRPGPPSAARQIAYQKNTRIPDAEADPEGWSTLPPLIVQGVMSKNIEVEAICTLSLAKPLCYTRGTALPLTLVIECDNEQALDLLATNEAIAIRLMQETSYGPDLLQMYSSSDQIETRHHEIARAVWTHLDDDPARPHRRKLAGEIHIPEHTAPRCSFLKLQIKHTVVLDKFEAEGFVQAESMISPLLSEKVEIATAHAPGPKPRKYITAPGLRRAQTRATPEAQGAPLTRIFTWPRRRSVV</sequence>
<evidence type="ECO:0000313" key="2">
    <source>
        <dbReference type="Proteomes" id="UP000076871"/>
    </source>
</evidence>
<keyword evidence="2" id="KW-1185">Reference proteome</keyword>
<dbReference type="SUPFAM" id="SSF81296">
    <property type="entry name" value="E set domains"/>
    <property type="match status" value="1"/>
</dbReference>
<accession>A0A165ERD7</accession>
<name>A0A165ERD7_9APHY</name>
<dbReference type="Gene3D" id="2.60.40.640">
    <property type="match status" value="1"/>
</dbReference>
<dbReference type="OrthoDB" id="3261578at2759"/>